<reference evidence="7 8" key="1">
    <citation type="journal article" date="2019" name="Sci. Rep.">
        <title>Comparative genomics of chytrid fungi reveal insights into the obligate biotrophic and pathogenic lifestyle of Synchytrium endobioticum.</title>
        <authorList>
            <person name="van de Vossenberg B.T.L.H."/>
            <person name="Warris S."/>
            <person name="Nguyen H.D.T."/>
            <person name="van Gent-Pelzer M.P.E."/>
            <person name="Joly D.L."/>
            <person name="van de Geest H.C."/>
            <person name="Bonants P.J.M."/>
            <person name="Smith D.S."/>
            <person name="Levesque C.A."/>
            <person name="van der Lee T.A.J."/>
        </authorList>
    </citation>
    <scope>NUCLEOTIDE SEQUENCE [LARGE SCALE GENOMIC DNA]</scope>
    <source>
        <strain evidence="7 8">CBS 675.73</strain>
    </source>
</reference>
<dbReference type="Gene3D" id="3.15.10.20">
    <property type="entry name" value="Activator of Hsp90 ATPase Aha1, N-terminal domain"/>
    <property type="match status" value="1"/>
</dbReference>
<keyword evidence="8" id="KW-1185">Reference proteome</keyword>
<evidence type="ECO:0000256" key="5">
    <source>
        <dbReference type="SAM" id="MobiDB-lite"/>
    </source>
</evidence>
<evidence type="ECO:0000256" key="4">
    <source>
        <dbReference type="ARBA" id="ARBA00022833"/>
    </source>
</evidence>
<dbReference type="GO" id="GO:0005737">
    <property type="term" value="C:cytoplasm"/>
    <property type="evidence" value="ECO:0007669"/>
    <property type="project" value="TreeGrafter"/>
</dbReference>
<evidence type="ECO:0000256" key="3">
    <source>
        <dbReference type="ARBA" id="ARBA00022771"/>
    </source>
</evidence>
<evidence type="ECO:0000259" key="6">
    <source>
        <dbReference type="SMART" id="SM01000"/>
    </source>
</evidence>
<feature type="domain" description="Activator of Hsp90 ATPase AHSA1-like N-terminal" evidence="6">
    <location>
        <begin position="73"/>
        <end position="211"/>
    </location>
</feature>
<dbReference type="InterPro" id="IPR013538">
    <property type="entry name" value="ASHA1/2-like_C"/>
</dbReference>
<keyword evidence="3" id="KW-0863">Zinc-finger</keyword>
<dbReference type="SMART" id="SM01000">
    <property type="entry name" value="Aha1_N"/>
    <property type="match status" value="1"/>
</dbReference>
<dbReference type="Pfam" id="PF09229">
    <property type="entry name" value="Aha1_N"/>
    <property type="match status" value="1"/>
</dbReference>
<dbReference type="GO" id="GO:0051087">
    <property type="term" value="F:protein-folding chaperone binding"/>
    <property type="evidence" value="ECO:0007669"/>
    <property type="project" value="InterPro"/>
</dbReference>
<dbReference type="OrthoDB" id="567237at2759"/>
<dbReference type="SUPFAM" id="SSF118310">
    <property type="entry name" value="AN1-like Zinc finger"/>
    <property type="match status" value="1"/>
</dbReference>
<keyword evidence="2" id="KW-0479">Metal-binding</keyword>
<dbReference type="InterPro" id="IPR000058">
    <property type="entry name" value="Znf_AN1"/>
</dbReference>
<feature type="region of interest" description="Disordered" evidence="5">
    <location>
        <begin position="209"/>
        <end position="246"/>
    </location>
</feature>
<name>A0A507F0M6_9FUNG</name>
<dbReference type="InterPro" id="IPR023393">
    <property type="entry name" value="START-like_dom_sf"/>
</dbReference>
<sequence>MELYHIGKQCATPDCHQLDFLPFNCHTCKKSYCLDHKDFQHHISCSRPTAAAPLPCPKCSNPVNGTSPYQTKEYSESMIQAHIDNGCQTPEQEAKQRKMVVHGGAFVITSVASIDGDCDLNQKRGKTMPVYDLQIVLTWKGTDSSGAHASGQISIPEFMHDSEMAHIEMVIAVDDKKQQTAVRKGVIDALIPAVKEVLASFKWDMVAENTKPAEKNSPTPASSDKKENPTSPSTVPPHQAPKMDPVWIGTPTSATLKVKTASFGLETQFACTASDIYDSFLNPERVKIWTRDKGVVLDPRPGQELILFGGNVSGRIFELVPCSKIVYTWRLKSWPPSLQSSLVTLLIDEFDKVVRVRVKHVDAPVDEIAVIKRNWEAYYFTPIRESLHILATIPKVTAVVASKPLVNAEEYERISKSAKTTAHDLNESHDSKEPMSFWFAVLYIFLFC</sequence>
<dbReference type="InterPro" id="IPR035896">
    <property type="entry name" value="AN1-like_Znf"/>
</dbReference>
<dbReference type="InterPro" id="IPR036338">
    <property type="entry name" value="Aha1"/>
</dbReference>
<dbReference type="Proteomes" id="UP000320333">
    <property type="component" value="Unassembled WGS sequence"/>
</dbReference>
<dbReference type="SUPFAM" id="SSF55961">
    <property type="entry name" value="Bet v1-like"/>
    <property type="match status" value="1"/>
</dbReference>
<comment type="caution">
    <text evidence="7">The sequence shown here is derived from an EMBL/GenBank/DDBJ whole genome shotgun (WGS) entry which is preliminary data.</text>
</comment>
<dbReference type="SUPFAM" id="SSF103111">
    <property type="entry name" value="Activator of Hsp90 ATPase, Aha1"/>
    <property type="match status" value="1"/>
</dbReference>
<dbReference type="EMBL" id="QEAP01000324">
    <property type="protein sequence ID" value="TPX69190.1"/>
    <property type="molecule type" value="Genomic_DNA"/>
</dbReference>
<dbReference type="GO" id="GO:0001671">
    <property type="term" value="F:ATPase activator activity"/>
    <property type="evidence" value="ECO:0007669"/>
    <property type="project" value="InterPro"/>
</dbReference>
<keyword evidence="4" id="KW-0862">Zinc</keyword>
<gene>
    <name evidence="7" type="ORF">CcCBS67573_g06921</name>
</gene>
<dbReference type="InterPro" id="IPR015310">
    <property type="entry name" value="AHSA1-like_N"/>
</dbReference>
<protein>
    <recommendedName>
        <fullName evidence="6">Activator of Hsp90 ATPase AHSA1-like N-terminal domain-containing protein</fullName>
    </recommendedName>
</protein>
<accession>A0A507F0M6</accession>
<dbReference type="AlphaFoldDB" id="A0A507F0M6"/>
<evidence type="ECO:0000256" key="1">
    <source>
        <dbReference type="ARBA" id="ARBA00006817"/>
    </source>
</evidence>
<organism evidence="7 8">
    <name type="scientific">Chytriomyces confervae</name>
    <dbReference type="NCBI Taxonomy" id="246404"/>
    <lineage>
        <taxon>Eukaryota</taxon>
        <taxon>Fungi</taxon>
        <taxon>Fungi incertae sedis</taxon>
        <taxon>Chytridiomycota</taxon>
        <taxon>Chytridiomycota incertae sedis</taxon>
        <taxon>Chytridiomycetes</taxon>
        <taxon>Chytridiales</taxon>
        <taxon>Chytriomycetaceae</taxon>
        <taxon>Chytriomyces</taxon>
    </lineage>
</organism>
<evidence type="ECO:0000313" key="7">
    <source>
        <dbReference type="EMBL" id="TPX69190.1"/>
    </source>
</evidence>
<proteinExistence type="inferred from homology"/>
<dbReference type="STRING" id="246404.A0A507F0M6"/>
<dbReference type="Gene3D" id="4.10.1110.10">
    <property type="entry name" value="AN1-like Zinc finger"/>
    <property type="match status" value="1"/>
</dbReference>
<dbReference type="PANTHER" id="PTHR14677:SF20">
    <property type="entry name" value="ZINC FINGER AN1-TYPE CONTAINING 2A-RELATED"/>
    <property type="match status" value="1"/>
</dbReference>
<evidence type="ECO:0000313" key="8">
    <source>
        <dbReference type="Proteomes" id="UP000320333"/>
    </source>
</evidence>
<dbReference type="Pfam" id="PF08327">
    <property type="entry name" value="AHSA1"/>
    <property type="match status" value="1"/>
</dbReference>
<evidence type="ECO:0000256" key="2">
    <source>
        <dbReference type="ARBA" id="ARBA00022723"/>
    </source>
</evidence>
<dbReference type="Gene3D" id="3.30.530.20">
    <property type="match status" value="1"/>
</dbReference>
<dbReference type="Pfam" id="PF01428">
    <property type="entry name" value="zf-AN1"/>
    <property type="match status" value="1"/>
</dbReference>
<dbReference type="PANTHER" id="PTHR14677">
    <property type="entry name" value="ARSENITE INDUCUBLE RNA ASSOCIATED PROTEIN AIP-1-RELATED"/>
    <property type="match status" value="1"/>
</dbReference>
<comment type="similarity">
    <text evidence="1">Belongs to the AHA1 family.</text>
</comment>
<dbReference type="GO" id="GO:0008270">
    <property type="term" value="F:zinc ion binding"/>
    <property type="evidence" value="ECO:0007669"/>
    <property type="project" value="UniProtKB-KW"/>
</dbReference>